<comment type="caution">
    <text evidence="1">The sequence shown here is derived from an EMBL/GenBank/DDBJ whole genome shotgun (WGS) entry which is preliminary data.</text>
</comment>
<keyword evidence="3" id="KW-1185">Reference proteome</keyword>
<name>A0A254T706_9BURK</name>
<evidence type="ECO:0008006" key="4">
    <source>
        <dbReference type="Google" id="ProtNLM"/>
    </source>
</evidence>
<proteinExistence type="predicted"/>
<dbReference type="AlphaFoldDB" id="A0A254T706"/>
<sequence>MIATAVAFSENDLVEWDSSIDGTNTGAVRHLTRSIENGQAFAVVEVDHELPGILECVPLNQLRKTKFGKPRQEASK</sequence>
<dbReference type="OrthoDB" id="8723288at2"/>
<organism evidence="1 3">
    <name type="scientific">Noviherbaspirillum denitrificans</name>
    <dbReference type="NCBI Taxonomy" id="1968433"/>
    <lineage>
        <taxon>Bacteria</taxon>
        <taxon>Pseudomonadati</taxon>
        <taxon>Pseudomonadota</taxon>
        <taxon>Betaproteobacteria</taxon>
        <taxon>Burkholderiales</taxon>
        <taxon>Oxalobacteraceae</taxon>
        <taxon>Noviherbaspirillum</taxon>
    </lineage>
</organism>
<evidence type="ECO:0000313" key="2">
    <source>
        <dbReference type="EMBL" id="OWW19395.1"/>
    </source>
</evidence>
<dbReference type="EMBL" id="LSTO01000006">
    <property type="protein sequence ID" value="OWW18431.1"/>
    <property type="molecule type" value="Genomic_DNA"/>
</dbReference>
<reference evidence="1 3" key="1">
    <citation type="submission" date="2016-02" db="EMBL/GenBank/DDBJ databases">
        <authorList>
            <person name="Wen L."/>
            <person name="He K."/>
            <person name="Yang H."/>
        </authorList>
    </citation>
    <scope>NUCLEOTIDE SEQUENCE [LARGE SCALE GENOMIC DNA]</scope>
    <source>
        <strain evidence="1 3">TSA40</strain>
    </source>
</reference>
<accession>A0A254T706</accession>
<dbReference type="RefSeq" id="WP_088706306.1">
    <property type="nucleotide sequence ID" value="NZ_LSTO01000001.1"/>
</dbReference>
<protein>
    <recommendedName>
        <fullName evidence="4">Hypervirulence associated protein TUDOR domain-containing protein</fullName>
    </recommendedName>
</protein>
<evidence type="ECO:0000313" key="3">
    <source>
        <dbReference type="Proteomes" id="UP000197535"/>
    </source>
</evidence>
<gene>
    <name evidence="1" type="ORF">AYR66_01120</name>
    <name evidence="2" type="ORF">AYR66_07605</name>
</gene>
<dbReference type="EMBL" id="LSTO01000001">
    <property type="protein sequence ID" value="OWW19395.1"/>
    <property type="molecule type" value="Genomic_DNA"/>
</dbReference>
<evidence type="ECO:0000313" key="1">
    <source>
        <dbReference type="EMBL" id="OWW18431.1"/>
    </source>
</evidence>
<dbReference type="Proteomes" id="UP000197535">
    <property type="component" value="Unassembled WGS sequence"/>
</dbReference>